<sequence length="114" mass="12475">MTLEGTLETAGDDPRDAVLFVFTVTNSGTERVTLQFSDACNAEFVLEDGDEEVWRFSDGRVFAQMLSSETLAPGDETTYEAEWSDPVPGEYTAVATLRARDETCEARADVSVPP</sequence>
<dbReference type="InterPro" id="IPR038144">
    <property type="entry name" value="IPI"/>
</dbReference>
<dbReference type="Pfam" id="PF12690">
    <property type="entry name" value="BsuPI"/>
    <property type="match status" value="1"/>
</dbReference>
<proteinExistence type="predicted"/>
<protein>
    <recommendedName>
        <fullName evidence="1">Intracellular proteinase inhibitor BsuPI domain-containing protein</fullName>
    </recommendedName>
</protein>
<gene>
    <name evidence="2" type="ORF">J0X27_03770</name>
</gene>
<evidence type="ECO:0000259" key="1">
    <source>
        <dbReference type="Pfam" id="PF12690"/>
    </source>
</evidence>
<organism evidence="2 3">
    <name type="scientific">Natrinema longum</name>
    <dbReference type="NCBI Taxonomy" id="370324"/>
    <lineage>
        <taxon>Archaea</taxon>
        <taxon>Methanobacteriati</taxon>
        <taxon>Methanobacteriota</taxon>
        <taxon>Stenosarchaea group</taxon>
        <taxon>Halobacteria</taxon>
        <taxon>Halobacteriales</taxon>
        <taxon>Natrialbaceae</taxon>
        <taxon>Natrinema</taxon>
    </lineage>
</organism>
<reference evidence="2 3" key="1">
    <citation type="journal article" date="2006" name="Int. J. Syst. Evol. Microbiol.">
        <title>Haloterrigena longa sp. nov. and Haloterrigena limicola sp. nov., extremely halophilic archaea isolated from a salt lake.</title>
        <authorList>
            <person name="Cui H.L."/>
            <person name="Tohty D."/>
            <person name="Zhou P.J."/>
            <person name="Liu S.J."/>
        </authorList>
    </citation>
    <scope>NUCLEOTIDE SEQUENCE [LARGE SCALE GENOMIC DNA]</scope>
    <source>
        <strain evidence="2 3">ABH32</strain>
    </source>
</reference>
<dbReference type="Gene3D" id="2.60.40.2360">
    <property type="entry name" value="Intracellular proteinase inhibitor BsuPI"/>
    <property type="match status" value="1"/>
</dbReference>
<dbReference type="OrthoDB" id="311964at2157"/>
<dbReference type="RefSeq" id="WP_207271121.1">
    <property type="nucleotide sequence ID" value="NZ_CP071463.1"/>
</dbReference>
<keyword evidence="3" id="KW-1185">Reference proteome</keyword>
<feature type="domain" description="Intracellular proteinase inhibitor BsuPI" evidence="1">
    <location>
        <begin position="13"/>
        <end position="101"/>
    </location>
</feature>
<name>A0A8A2UBG6_9EURY</name>
<dbReference type="AlphaFoldDB" id="A0A8A2UBG6"/>
<dbReference type="InterPro" id="IPR020481">
    <property type="entry name" value="Intracell_prot_inh_BsuPI"/>
</dbReference>
<dbReference type="EMBL" id="CP071463">
    <property type="protein sequence ID" value="QSW85964.1"/>
    <property type="molecule type" value="Genomic_DNA"/>
</dbReference>
<dbReference type="Proteomes" id="UP000663191">
    <property type="component" value="Chromosome"/>
</dbReference>
<accession>A0A8A2UBG6</accession>
<dbReference type="GeneID" id="63182832"/>
<evidence type="ECO:0000313" key="3">
    <source>
        <dbReference type="Proteomes" id="UP000663191"/>
    </source>
</evidence>
<dbReference type="KEGG" id="hlo:J0X27_03770"/>
<evidence type="ECO:0000313" key="2">
    <source>
        <dbReference type="EMBL" id="QSW85964.1"/>
    </source>
</evidence>